<dbReference type="SMART" id="SM00228">
    <property type="entry name" value="PDZ"/>
    <property type="match status" value="1"/>
</dbReference>
<dbReference type="AlphaFoldDB" id="A0AAD7UMJ6"/>
<gene>
    <name evidence="2" type="ORF">CTAYLR_003553</name>
</gene>
<dbReference type="InterPro" id="IPR036034">
    <property type="entry name" value="PDZ_sf"/>
</dbReference>
<dbReference type="Proteomes" id="UP001230188">
    <property type="component" value="Unassembled WGS sequence"/>
</dbReference>
<evidence type="ECO:0000313" key="3">
    <source>
        <dbReference type="Proteomes" id="UP001230188"/>
    </source>
</evidence>
<dbReference type="Gene3D" id="2.30.42.10">
    <property type="match status" value="1"/>
</dbReference>
<reference evidence="2" key="1">
    <citation type="submission" date="2023-01" db="EMBL/GenBank/DDBJ databases">
        <title>Metagenome sequencing of chrysophaentin producing Chrysophaeum taylorii.</title>
        <authorList>
            <person name="Davison J."/>
            <person name="Bewley C."/>
        </authorList>
    </citation>
    <scope>NUCLEOTIDE SEQUENCE</scope>
    <source>
        <strain evidence="2">NIES-1699</strain>
    </source>
</reference>
<accession>A0AAD7UMJ6</accession>
<name>A0AAD7UMJ6_9STRA</name>
<dbReference type="EMBL" id="JAQMWT010000081">
    <property type="protein sequence ID" value="KAJ8611141.1"/>
    <property type="molecule type" value="Genomic_DNA"/>
</dbReference>
<protein>
    <recommendedName>
        <fullName evidence="1">PDZ domain-containing protein</fullName>
    </recommendedName>
</protein>
<feature type="domain" description="PDZ" evidence="1">
    <location>
        <begin position="158"/>
        <end position="229"/>
    </location>
</feature>
<organism evidence="2 3">
    <name type="scientific">Chrysophaeum taylorii</name>
    <dbReference type="NCBI Taxonomy" id="2483200"/>
    <lineage>
        <taxon>Eukaryota</taxon>
        <taxon>Sar</taxon>
        <taxon>Stramenopiles</taxon>
        <taxon>Ochrophyta</taxon>
        <taxon>Pelagophyceae</taxon>
        <taxon>Pelagomonadales</taxon>
        <taxon>Pelagomonadaceae</taxon>
        <taxon>Chrysophaeum</taxon>
    </lineage>
</organism>
<evidence type="ECO:0000313" key="2">
    <source>
        <dbReference type="EMBL" id="KAJ8611141.1"/>
    </source>
</evidence>
<evidence type="ECO:0000259" key="1">
    <source>
        <dbReference type="SMART" id="SM00228"/>
    </source>
</evidence>
<sequence>MSSHEDENKAEKKRYKRARWGARNLIHEAFEDGFPAMRDRFARERIAAEQKYEYNLGTRTFETVEAADDGMAWLRALFVELDNQCDKPDDDDEEEDAVPPDYARATLRECLQEELVHWRIQPSARVGRSNSNTISITLDNHQVPDARDTLSFNFDVEGPLGMDVKPCALGVTVVALHNGGLAEAKGIRTHDVITAINDLKGEDLAALPKAQAMAHFRCRPLRVVLARPKDHSNPRPRPFAPRHNLSINVGIRHPHIAGDQHEPDTPDSVATIERSAATIERPCSPATPTA</sequence>
<keyword evidence="3" id="KW-1185">Reference proteome</keyword>
<dbReference type="InterPro" id="IPR001478">
    <property type="entry name" value="PDZ"/>
</dbReference>
<comment type="caution">
    <text evidence="2">The sequence shown here is derived from an EMBL/GenBank/DDBJ whole genome shotgun (WGS) entry which is preliminary data.</text>
</comment>
<dbReference type="SUPFAM" id="SSF50156">
    <property type="entry name" value="PDZ domain-like"/>
    <property type="match status" value="1"/>
</dbReference>
<proteinExistence type="predicted"/>